<evidence type="ECO:0000256" key="2">
    <source>
        <dbReference type="SAM" id="SignalP"/>
    </source>
</evidence>
<feature type="chain" id="PRO_5009131223" evidence="2">
    <location>
        <begin position="29"/>
        <end position="334"/>
    </location>
</feature>
<reference evidence="3 4" key="1">
    <citation type="submission" date="2016-08" db="EMBL/GenBank/DDBJ databases">
        <title>Genome sequencing of Paenibacillus sp. TI45-13ar, isolated from Korean traditional nuruk.</title>
        <authorList>
            <person name="Kim S.-J."/>
        </authorList>
    </citation>
    <scope>NUCLEOTIDE SEQUENCE [LARGE SCALE GENOMIC DNA]</scope>
    <source>
        <strain evidence="3 4">TI45-13ar</strain>
    </source>
</reference>
<comment type="caution">
    <text evidence="3">The sequence shown here is derived from an EMBL/GenBank/DDBJ whole genome shotgun (WGS) entry which is preliminary data.</text>
</comment>
<dbReference type="RefSeq" id="WP_069328161.1">
    <property type="nucleotide sequence ID" value="NZ_MDER01000045.1"/>
</dbReference>
<dbReference type="STRING" id="1886670.PTI45_02757"/>
<dbReference type="EMBL" id="MDER01000045">
    <property type="protein sequence ID" value="ODP27938.1"/>
    <property type="molecule type" value="Genomic_DNA"/>
</dbReference>
<evidence type="ECO:0000313" key="3">
    <source>
        <dbReference type="EMBL" id="ODP27938.1"/>
    </source>
</evidence>
<proteinExistence type="predicted"/>
<evidence type="ECO:0000313" key="4">
    <source>
        <dbReference type="Proteomes" id="UP000094578"/>
    </source>
</evidence>
<feature type="signal peptide" evidence="2">
    <location>
        <begin position="1"/>
        <end position="28"/>
    </location>
</feature>
<keyword evidence="2" id="KW-0732">Signal</keyword>
<protein>
    <submittedName>
        <fullName evidence="3">Uncharacterized protein</fullName>
    </submittedName>
</protein>
<accession>A0A1E3L2E4</accession>
<name>A0A1E3L2E4_9BACL</name>
<keyword evidence="4" id="KW-1185">Reference proteome</keyword>
<dbReference type="Proteomes" id="UP000094578">
    <property type="component" value="Unassembled WGS sequence"/>
</dbReference>
<feature type="region of interest" description="Disordered" evidence="1">
    <location>
        <begin position="95"/>
        <end position="122"/>
    </location>
</feature>
<dbReference type="AlphaFoldDB" id="A0A1E3L2E4"/>
<evidence type="ECO:0000256" key="1">
    <source>
        <dbReference type="SAM" id="MobiDB-lite"/>
    </source>
</evidence>
<organism evidence="3 4">
    <name type="scientific">Paenibacillus nuruki</name>
    <dbReference type="NCBI Taxonomy" id="1886670"/>
    <lineage>
        <taxon>Bacteria</taxon>
        <taxon>Bacillati</taxon>
        <taxon>Bacillota</taxon>
        <taxon>Bacilli</taxon>
        <taxon>Bacillales</taxon>
        <taxon>Paenibacillaceae</taxon>
        <taxon>Paenibacillus</taxon>
    </lineage>
</organism>
<sequence>MKKVKTLRMMSIMLMLGASLTAVHTASADPLKVDNAFFEKQKQVVMDQTVTNSSNDASASKEVQKLENADYLYMSTDGQVYSSKRGYLGAAKKDDDIEASRVGDQPSPPTSGNGPAVKDVNGGTTGAFERKQLAYSGFDSITSDITLPKVSGLGAGEQPWVYYGFDSDNASIEAGYAYQTGTFRWLPYIRSNGFYYADSAYQKYDGNRINSVQFYLAKTATSDTYYNAYMVVGGTQVTIAPTKFKDSDANSTSVKKVTSIAKKAFDGTNIEGRTMNQRYDNVQVSLFYQDQAYPWTQYPESSDFRNNKWYGTIDNPISYVHRDWDSTSIYKDTN</sequence>
<gene>
    <name evidence="3" type="ORF">PTI45_02757</name>
</gene>